<evidence type="ECO:0000313" key="2">
    <source>
        <dbReference type="Proteomes" id="UP001240150"/>
    </source>
</evidence>
<dbReference type="EMBL" id="CP126980">
    <property type="protein sequence ID" value="WIN00075.1"/>
    <property type="molecule type" value="Genomic_DNA"/>
</dbReference>
<evidence type="ECO:0008006" key="3">
    <source>
        <dbReference type="Google" id="ProtNLM"/>
    </source>
</evidence>
<dbReference type="Proteomes" id="UP001240150">
    <property type="component" value="Chromosome"/>
</dbReference>
<dbReference type="Gene3D" id="1.25.40.10">
    <property type="entry name" value="Tetratricopeptide repeat domain"/>
    <property type="match status" value="1"/>
</dbReference>
<dbReference type="RefSeq" id="WP_284921543.1">
    <property type="nucleotide sequence ID" value="NZ_CP126980.1"/>
</dbReference>
<dbReference type="InterPro" id="IPR011990">
    <property type="entry name" value="TPR-like_helical_dom_sf"/>
</dbReference>
<name>A0ABY8WQD9_9ACTN</name>
<protein>
    <recommendedName>
        <fullName evidence="3">XRE family transcriptional regulator</fullName>
    </recommendedName>
</protein>
<evidence type="ECO:0000313" key="1">
    <source>
        <dbReference type="EMBL" id="WIN00075.1"/>
    </source>
</evidence>
<gene>
    <name evidence="1" type="ORF">ACTOB_003756</name>
</gene>
<proteinExistence type="predicted"/>
<accession>A0ABY8WQD9</accession>
<sequence length="472" mass="51172">MGRLIAAYRSHPEHGIPISQEVVGLWAFKSQSQICKIENGKAPDNLSQLQFWARTLSIPPQLLWFSLPETRSKAEDNHRDEDHLRDSAILLPGVSTQARLHSGGNAKHSIADDTTSVPPSYVSTPSNDFEIQSNEISGRESLVHELTGLRHQLDEALAASSVSVRQIDTIEESTGNYVNDYPATPPTVMLSRIAMECAEVTALSQRRQPAAVQARLSSCAALLSTLCADALMRLGRTTDAQLWYRTAMFAADDCERPTLGVLVRAQAAMLPYYFGDARQTVQLADEALSLSAKPCGSGALAAAGRARALARIGDTAAARDAVKEARALFDQVGGDDSDAAFRFPVKRFLFYVAGAATWMGDTDTAYKLQDEALALYRGSHTVSIDPALILLDRARCLVSDNRADEAATVAIEAVAMLPERQRTEIVLARAHEIAASMPIAARRGPAVDLSDYVRECRRRARTLAGGRTALNG</sequence>
<dbReference type="SUPFAM" id="SSF48452">
    <property type="entry name" value="TPR-like"/>
    <property type="match status" value="1"/>
</dbReference>
<organism evidence="1 2">
    <name type="scientific">Actinoplanes oblitus</name>
    <dbReference type="NCBI Taxonomy" id="3040509"/>
    <lineage>
        <taxon>Bacteria</taxon>
        <taxon>Bacillati</taxon>
        <taxon>Actinomycetota</taxon>
        <taxon>Actinomycetes</taxon>
        <taxon>Micromonosporales</taxon>
        <taxon>Micromonosporaceae</taxon>
        <taxon>Actinoplanes</taxon>
    </lineage>
</organism>
<keyword evidence="2" id="KW-1185">Reference proteome</keyword>
<reference evidence="1 2" key="1">
    <citation type="submission" date="2023-06" db="EMBL/GenBank/DDBJ databases">
        <authorList>
            <person name="Yushchuk O."/>
            <person name="Binda E."/>
            <person name="Ruckert-Reed C."/>
            <person name="Fedorenko V."/>
            <person name="Kalinowski J."/>
            <person name="Marinelli F."/>
        </authorList>
    </citation>
    <scope>NUCLEOTIDE SEQUENCE [LARGE SCALE GENOMIC DNA]</scope>
    <source>
        <strain evidence="1 2">NRRL 3884</strain>
    </source>
</reference>